<accession>A0ABS9ZA61</accession>
<sequence length="86" mass="10061">MLADNVRGSNALREQIAGMGAEAVISASSRRKVLIPHDATDYKHRNRIERRFNRTKHFRRFATRFDRPTVRFARFVRFAAAMIWLG</sequence>
<dbReference type="EMBL" id="JAIVFP010000001">
    <property type="protein sequence ID" value="MCI4684533.1"/>
    <property type="molecule type" value="Genomic_DNA"/>
</dbReference>
<keyword evidence="2" id="KW-1185">Reference proteome</keyword>
<dbReference type="RefSeq" id="WP_243068424.1">
    <property type="nucleotide sequence ID" value="NZ_JAIVFK010000001.1"/>
</dbReference>
<reference evidence="1" key="1">
    <citation type="journal article" date="2022" name="ISME J.">
        <title>Identification of active gaseous-alkane degraders at natural gas seeps.</title>
        <authorList>
            <person name="Farhan Ul Haque M."/>
            <person name="Hernandez M."/>
            <person name="Crombie A.T."/>
            <person name="Murrell J.C."/>
        </authorList>
    </citation>
    <scope>NUCLEOTIDE SEQUENCE</scope>
    <source>
        <strain evidence="1">PC2</strain>
    </source>
</reference>
<evidence type="ECO:0000313" key="2">
    <source>
        <dbReference type="Proteomes" id="UP001139104"/>
    </source>
</evidence>
<comment type="caution">
    <text evidence="1">The sequence shown here is derived from an EMBL/GenBank/DDBJ whole genome shotgun (WGS) entry which is preliminary data.</text>
</comment>
<name>A0ABS9ZA61_9HYPH</name>
<evidence type="ECO:0008006" key="3">
    <source>
        <dbReference type="Google" id="ProtNLM"/>
    </source>
</evidence>
<gene>
    <name evidence="1" type="ORF">K2U94_17465</name>
</gene>
<proteinExistence type="predicted"/>
<protein>
    <recommendedName>
        <fullName evidence="3">Transposase DDE domain-containing protein</fullName>
    </recommendedName>
</protein>
<evidence type="ECO:0000313" key="1">
    <source>
        <dbReference type="EMBL" id="MCI4684533.1"/>
    </source>
</evidence>
<organism evidence="1 2">
    <name type="scientific">Candidatus Rhodoblastus alkanivorans</name>
    <dbReference type="NCBI Taxonomy" id="2954117"/>
    <lineage>
        <taxon>Bacteria</taxon>
        <taxon>Pseudomonadati</taxon>
        <taxon>Pseudomonadota</taxon>
        <taxon>Alphaproteobacteria</taxon>
        <taxon>Hyphomicrobiales</taxon>
        <taxon>Rhodoblastaceae</taxon>
        <taxon>Rhodoblastus</taxon>
    </lineage>
</organism>
<dbReference type="Proteomes" id="UP001139104">
    <property type="component" value="Unassembled WGS sequence"/>
</dbReference>